<evidence type="ECO:0000313" key="2">
    <source>
        <dbReference type="EMBL" id="QHU04081.1"/>
    </source>
</evidence>
<dbReference type="EMBL" id="MN740391">
    <property type="protein sequence ID" value="QHU04081.1"/>
    <property type="molecule type" value="Genomic_DNA"/>
</dbReference>
<dbReference type="PANTHER" id="PTHR32385:SF15">
    <property type="entry name" value="INOSITOL PHOSPHOCERAMIDE MANNOSYLTRANSFERASE 1"/>
    <property type="match status" value="1"/>
</dbReference>
<proteinExistence type="predicted"/>
<evidence type="ECO:0000256" key="1">
    <source>
        <dbReference type="ARBA" id="ARBA00022679"/>
    </source>
</evidence>
<dbReference type="GO" id="GO:0000030">
    <property type="term" value="F:mannosyltransferase activity"/>
    <property type="evidence" value="ECO:0007669"/>
    <property type="project" value="TreeGrafter"/>
</dbReference>
<accession>A0A6C0JGL7</accession>
<dbReference type="InterPro" id="IPR007577">
    <property type="entry name" value="GlycoTrfase_DXD_sugar-bd_CS"/>
</dbReference>
<evidence type="ECO:0008006" key="3">
    <source>
        <dbReference type="Google" id="ProtNLM"/>
    </source>
</evidence>
<dbReference type="InterPro" id="IPR029044">
    <property type="entry name" value="Nucleotide-diphossugar_trans"/>
</dbReference>
<reference evidence="2" key="1">
    <citation type="journal article" date="2020" name="Nature">
        <title>Giant virus diversity and host interactions through global metagenomics.</title>
        <authorList>
            <person name="Schulz F."/>
            <person name="Roux S."/>
            <person name="Paez-Espino D."/>
            <person name="Jungbluth S."/>
            <person name="Walsh D.A."/>
            <person name="Denef V.J."/>
            <person name="McMahon K.D."/>
            <person name="Konstantinidis K.T."/>
            <person name="Eloe-Fadrosh E.A."/>
            <person name="Kyrpides N.C."/>
            <person name="Woyke T."/>
        </authorList>
    </citation>
    <scope>NUCLEOTIDE SEQUENCE</scope>
    <source>
        <strain evidence="2">GVMAG-M-3300027708-20</strain>
    </source>
</reference>
<dbReference type="SUPFAM" id="SSF53448">
    <property type="entry name" value="Nucleotide-diphospho-sugar transferases"/>
    <property type="match status" value="1"/>
</dbReference>
<dbReference type="Gene3D" id="3.90.550.20">
    <property type="match status" value="1"/>
</dbReference>
<organism evidence="2">
    <name type="scientific">viral metagenome</name>
    <dbReference type="NCBI Taxonomy" id="1070528"/>
    <lineage>
        <taxon>unclassified sequences</taxon>
        <taxon>metagenomes</taxon>
        <taxon>organismal metagenomes</taxon>
    </lineage>
</organism>
<dbReference type="GO" id="GO:0051999">
    <property type="term" value="P:mannosyl-inositol phosphorylceramide biosynthetic process"/>
    <property type="evidence" value="ECO:0007669"/>
    <property type="project" value="TreeGrafter"/>
</dbReference>
<dbReference type="GO" id="GO:0016020">
    <property type="term" value="C:membrane"/>
    <property type="evidence" value="ECO:0007669"/>
    <property type="project" value="GOC"/>
</dbReference>
<sequence length="255" mass="30097">MENTKIPLNIFQTWHSLDLPPKMKETVELLKSQNPEFTHYLYDDSMCREFIKINFNDDILYSYDSLKPGAYKADLWRYCVLYKYGGIYLDIKFQCANGFKLINFTDNEYYVKDIPQFNIFPGIYQAFLICLPNNKILFDNICRIILNCKTCNYDVICALDVTGPTLMAKNFDLNQFNNLFLKNTGTSIINSKNNDVEILIEYEEYRDELNIYKKTEHYGELWAKQDIYNILQPRKFLIDSFISCNKCSDNDVSDK</sequence>
<dbReference type="InterPro" id="IPR051706">
    <property type="entry name" value="Glycosyltransferase_domain"/>
</dbReference>
<dbReference type="AlphaFoldDB" id="A0A6C0JGL7"/>
<dbReference type="Pfam" id="PF04488">
    <property type="entry name" value="Gly_transf_sug"/>
    <property type="match status" value="1"/>
</dbReference>
<protein>
    <recommendedName>
        <fullName evidence="3">Glycosyltransferase</fullName>
    </recommendedName>
</protein>
<dbReference type="PANTHER" id="PTHR32385">
    <property type="entry name" value="MANNOSYL PHOSPHORYLINOSITOL CERAMIDE SYNTHASE"/>
    <property type="match status" value="1"/>
</dbReference>
<keyword evidence="1" id="KW-0808">Transferase</keyword>
<name>A0A6C0JGL7_9ZZZZ</name>